<dbReference type="EMBL" id="CVRI01000044">
    <property type="protein sequence ID" value="CRK96889.1"/>
    <property type="molecule type" value="Genomic_DNA"/>
</dbReference>
<dbReference type="GO" id="GO:0044613">
    <property type="term" value="C:nuclear pore central transport channel"/>
    <property type="evidence" value="ECO:0007669"/>
    <property type="project" value="TreeGrafter"/>
</dbReference>
<dbReference type="GO" id="GO:0036228">
    <property type="term" value="P:protein localization to nuclear inner membrane"/>
    <property type="evidence" value="ECO:0007669"/>
    <property type="project" value="TreeGrafter"/>
</dbReference>
<keyword evidence="2" id="KW-0813">Transport</keyword>
<dbReference type="PANTHER" id="PTHR13000">
    <property type="entry name" value="NUCLEOPORIN P54"/>
    <property type="match status" value="1"/>
</dbReference>
<dbReference type="GO" id="GO:0017056">
    <property type="term" value="F:structural constituent of nuclear pore"/>
    <property type="evidence" value="ECO:0007669"/>
    <property type="project" value="TreeGrafter"/>
</dbReference>
<dbReference type="Proteomes" id="UP000183832">
    <property type="component" value="Unassembled WGS sequence"/>
</dbReference>
<evidence type="ECO:0000256" key="3">
    <source>
        <dbReference type="ARBA" id="ARBA00022737"/>
    </source>
</evidence>
<accession>A0A1J1IEM8</accession>
<evidence type="ECO:0000256" key="6">
    <source>
        <dbReference type="ARBA" id="ARBA00023010"/>
    </source>
</evidence>
<keyword evidence="5" id="KW-0653">Protein transport</keyword>
<dbReference type="OrthoDB" id="6162375at2759"/>
<keyword evidence="3" id="KW-0677">Repeat</keyword>
<dbReference type="AlphaFoldDB" id="A0A1J1IEM8"/>
<evidence type="ECO:0000256" key="2">
    <source>
        <dbReference type="ARBA" id="ARBA00022448"/>
    </source>
</evidence>
<dbReference type="GO" id="GO:0006607">
    <property type="term" value="P:NLS-bearing protein import into nucleus"/>
    <property type="evidence" value="ECO:0007669"/>
    <property type="project" value="TreeGrafter"/>
</dbReference>
<dbReference type="Pfam" id="PF18437">
    <property type="entry name" value="Nup54_C"/>
    <property type="match status" value="1"/>
</dbReference>
<dbReference type="GO" id="GO:0051028">
    <property type="term" value="P:mRNA transport"/>
    <property type="evidence" value="ECO:0007669"/>
    <property type="project" value="UniProtKB-KW"/>
</dbReference>
<keyword evidence="13" id="KW-1185">Reference proteome</keyword>
<dbReference type="Gene3D" id="1.20.5.170">
    <property type="match status" value="1"/>
</dbReference>
<evidence type="ECO:0000256" key="9">
    <source>
        <dbReference type="ARBA" id="ARBA00060798"/>
    </source>
</evidence>
<comment type="similarity">
    <text evidence="9">Belongs to the NUP54 family.</text>
</comment>
<evidence type="ECO:0000259" key="10">
    <source>
        <dbReference type="Pfam" id="PF13874"/>
    </source>
</evidence>
<keyword evidence="6" id="KW-0811">Translocation</keyword>
<evidence type="ECO:0000313" key="12">
    <source>
        <dbReference type="EMBL" id="CRK96889.1"/>
    </source>
</evidence>
<gene>
    <name evidence="12" type="ORF">CLUMA_CG009937</name>
</gene>
<keyword evidence="7" id="KW-0906">Nuclear pore complex</keyword>
<evidence type="ECO:0000256" key="7">
    <source>
        <dbReference type="ARBA" id="ARBA00023132"/>
    </source>
</evidence>
<reference evidence="12 13" key="1">
    <citation type="submission" date="2015-04" db="EMBL/GenBank/DDBJ databases">
        <authorList>
            <person name="Syromyatnikov M.Y."/>
            <person name="Popov V.N."/>
        </authorList>
    </citation>
    <scope>NUCLEOTIDE SEQUENCE [LARGE SCALE GENOMIC DNA]</scope>
</reference>
<dbReference type="Gene3D" id="1.20.5.490">
    <property type="entry name" value="Single helix bin"/>
    <property type="match status" value="1"/>
</dbReference>
<sequence length="415" mass="47367">MAGGMNTTLGFGQQQQQQQQQVQGLSPDEIFSNSIFNVSIYGDERDTTLARWNYLQALLGTGKAFYSQSQPPVEINSQNYLCRFKAMGYSRLPGKDNKLGFVVVKFNKTLAQVKEQQDLIQKLNQLFGNRPNMMIHIDSMKALTDNSCQIVIYIEEKLQNTNETKRISANETSAYLCQANLKYQLTNLGIQKVFPMTPPDEDQLKQYLEAPPKGIDHRMWRQAIADNPDSKTFIPVPLVGFSELKTRLSCQENETANQVAYLAMLEKEICDLKQRHINTTAKVMEHRRKFSELSHRILRIIVKQESTRKVGLALTIDEETIKTKLENMHALVSAPTQFRGKLSELLSQMRMQRTKWSSAGTSEYTLDKDSADEMENFLTMQQRAMELLIETINNDLKSIDIITDGMVRMSTNSVV</sequence>
<dbReference type="GO" id="GO:0006999">
    <property type="term" value="P:nuclear pore organization"/>
    <property type="evidence" value="ECO:0007669"/>
    <property type="project" value="TreeGrafter"/>
</dbReference>
<keyword evidence="4" id="KW-0509">mRNA transport</keyword>
<feature type="domain" description="Nucleoporin Nup54 alpha-helical" evidence="10">
    <location>
        <begin position="211"/>
        <end position="349"/>
    </location>
</feature>
<dbReference type="PANTHER" id="PTHR13000:SF0">
    <property type="entry name" value="NUCLEOPORIN P54"/>
    <property type="match status" value="1"/>
</dbReference>
<proteinExistence type="inferred from homology"/>
<dbReference type="InterPro" id="IPR025712">
    <property type="entry name" value="Nup54_alpha-helical_dom"/>
</dbReference>
<feature type="domain" description="Nup54 C-terminal interacting" evidence="11">
    <location>
        <begin position="364"/>
        <end position="402"/>
    </location>
</feature>
<protein>
    <submittedName>
        <fullName evidence="12">CLUMA_CG009937, isoform A</fullName>
    </submittedName>
</protein>
<evidence type="ECO:0000256" key="5">
    <source>
        <dbReference type="ARBA" id="ARBA00022927"/>
    </source>
</evidence>
<evidence type="ECO:0000259" key="11">
    <source>
        <dbReference type="Pfam" id="PF18437"/>
    </source>
</evidence>
<keyword evidence="8" id="KW-0539">Nucleus</keyword>
<organism evidence="12 13">
    <name type="scientific">Clunio marinus</name>
    <dbReference type="NCBI Taxonomy" id="568069"/>
    <lineage>
        <taxon>Eukaryota</taxon>
        <taxon>Metazoa</taxon>
        <taxon>Ecdysozoa</taxon>
        <taxon>Arthropoda</taxon>
        <taxon>Hexapoda</taxon>
        <taxon>Insecta</taxon>
        <taxon>Pterygota</taxon>
        <taxon>Neoptera</taxon>
        <taxon>Endopterygota</taxon>
        <taxon>Diptera</taxon>
        <taxon>Nematocera</taxon>
        <taxon>Chironomoidea</taxon>
        <taxon>Chironomidae</taxon>
        <taxon>Clunio</taxon>
    </lineage>
</organism>
<dbReference type="FunFam" id="1.20.5.490:FF:000003">
    <property type="entry name" value="nucleoporin p54 isoform X1"/>
    <property type="match status" value="1"/>
</dbReference>
<evidence type="ECO:0000256" key="8">
    <source>
        <dbReference type="ARBA" id="ARBA00023242"/>
    </source>
</evidence>
<evidence type="ECO:0000256" key="1">
    <source>
        <dbReference type="ARBA" id="ARBA00004567"/>
    </source>
</evidence>
<comment type="subcellular location">
    <subcellularLocation>
        <location evidence="1">Nucleus</location>
        <location evidence="1">Nuclear pore complex</location>
    </subcellularLocation>
</comment>
<dbReference type="InterPro" id="IPR040985">
    <property type="entry name" value="Nup54_C"/>
</dbReference>
<dbReference type="STRING" id="568069.A0A1J1IEM8"/>
<name>A0A1J1IEM8_9DIPT</name>
<dbReference type="InterPro" id="IPR024864">
    <property type="entry name" value="Nup54/Nup57/Nup44"/>
</dbReference>
<dbReference type="Pfam" id="PF13874">
    <property type="entry name" value="Nup54"/>
    <property type="match status" value="1"/>
</dbReference>
<evidence type="ECO:0000256" key="4">
    <source>
        <dbReference type="ARBA" id="ARBA00022816"/>
    </source>
</evidence>
<evidence type="ECO:0000313" key="13">
    <source>
        <dbReference type="Proteomes" id="UP000183832"/>
    </source>
</evidence>